<name>E1YG17_9BACT</name>
<protein>
    <recommendedName>
        <fullName evidence="1">Chemotaxis methyl-accepting receptor HlyB-like 4HB MCP domain-containing protein</fullName>
    </recommendedName>
</protein>
<accession>E1YG17</accession>
<reference evidence="2" key="1">
    <citation type="journal article" date="2011" name="Environ. Microbiol.">
        <title>Genomic insights into the metabolic potential of the polycyclic aromatic hydrocarbon degrading sulfate-reducing Deltaproteobacterium N47.</title>
        <authorList>
            <person name="Bergmann F."/>
            <person name="Selesi D."/>
            <person name="Weinmaier T."/>
            <person name="Tischler P."/>
            <person name="Rattei T."/>
            <person name="Meckenstock R.U."/>
        </authorList>
    </citation>
    <scope>NUCLEOTIDE SEQUENCE</scope>
</reference>
<dbReference type="Pfam" id="PF12729">
    <property type="entry name" value="4HB_MCP_1"/>
    <property type="match status" value="1"/>
</dbReference>
<dbReference type="InterPro" id="IPR024478">
    <property type="entry name" value="HlyB_4HB_MCP"/>
</dbReference>
<proteinExistence type="predicted"/>
<feature type="domain" description="Chemotaxis methyl-accepting receptor HlyB-like 4HB MCP" evidence="1">
    <location>
        <begin position="3"/>
        <end position="130"/>
    </location>
</feature>
<evidence type="ECO:0000259" key="1">
    <source>
        <dbReference type="Pfam" id="PF12729"/>
    </source>
</evidence>
<organism evidence="2">
    <name type="scientific">uncultured Desulfobacterium sp</name>
    <dbReference type="NCBI Taxonomy" id="201089"/>
    <lineage>
        <taxon>Bacteria</taxon>
        <taxon>Pseudomonadati</taxon>
        <taxon>Thermodesulfobacteriota</taxon>
        <taxon>Desulfobacteria</taxon>
        <taxon>Desulfobacterales</taxon>
        <taxon>Desulfobacteriaceae</taxon>
        <taxon>Desulfobacterium</taxon>
        <taxon>environmental samples</taxon>
    </lineage>
</organism>
<sequence length="269" mass="29904">MKTEYEKSVIKTNLVQTMKNELLTSAEAEKSSVMADTDETSKAFAEQSIQASQKVERARIAFEALVQKNSEEAKSLDDFTACWEKLRGIDNEVLSLAVQNTNLKAFRLCFGPAAVAIRHMEKALNELMDWAAASHPDKAVVIRLSSKALTDVLDIYTLEAPHIAETTDAGMDAIEVNIKQLDEKENVALNRLDALVGGTGKRLLGEALKSYREFQTINAKIIELSRRNSNIRSLAESLGQKRHVMALCLDRLNALQEVVHENATFKATR</sequence>
<gene>
    <name evidence="2" type="ORF">N47_J04920</name>
</gene>
<evidence type="ECO:0000313" key="2">
    <source>
        <dbReference type="EMBL" id="CBX29511.1"/>
    </source>
</evidence>
<dbReference type="EMBL" id="FR695872">
    <property type="protein sequence ID" value="CBX29511.1"/>
    <property type="molecule type" value="Genomic_DNA"/>
</dbReference>
<dbReference type="AlphaFoldDB" id="E1YG17"/>